<comment type="caution">
    <text evidence="1">The sequence shown here is derived from an EMBL/GenBank/DDBJ whole genome shotgun (WGS) entry which is preliminary data.</text>
</comment>
<name>A0A2S8AGB8_9FLAO</name>
<dbReference type="Proteomes" id="UP000238042">
    <property type="component" value="Unassembled WGS sequence"/>
</dbReference>
<dbReference type="InterPro" id="IPR046661">
    <property type="entry name" value="DUF6770"/>
</dbReference>
<keyword evidence="2" id="KW-1185">Reference proteome</keyword>
<organism evidence="1 2">
    <name type="scientific">Apibacter adventoris</name>
    <dbReference type="NCBI Taxonomy" id="1679466"/>
    <lineage>
        <taxon>Bacteria</taxon>
        <taxon>Pseudomonadati</taxon>
        <taxon>Bacteroidota</taxon>
        <taxon>Flavobacteriia</taxon>
        <taxon>Flavobacteriales</taxon>
        <taxon>Weeksellaceae</taxon>
        <taxon>Apibacter</taxon>
    </lineage>
</organism>
<proteinExistence type="predicted"/>
<gene>
    <name evidence="1" type="ORF">C4S77_00945</name>
</gene>
<dbReference type="Pfam" id="PF20559">
    <property type="entry name" value="DUF6770"/>
    <property type="match status" value="1"/>
</dbReference>
<evidence type="ECO:0000313" key="1">
    <source>
        <dbReference type="EMBL" id="PQL95397.1"/>
    </source>
</evidence>
<dbReference type="AlphaFoldDB" id="A0A2S8AGB8"/>
<dbReference type="EMBL" id="PSZM01000001">
    <property type="protein sequence ID" value="PQL95397.1"/>
    <property type="molecule type" value="Genomic_DNA"/>
</dbReference>
<sequence>MSFIQAQIQDLASLAVGEIIGSNILYDSQDQVYGYIYFFNQGEVDKDNIQMEYVILDKNLNKVSNNTFIRKKYHRLLSQNYISCSLINNNELLLKFELNYKTLTFESYCIIYIKEKTISPDYWYKNGDIIEISKNKTEFNKQLKKVKYKGSIYVDRKHNAICIIERQETKKHLNKFIRYYNTKNELLWSYEYNPVQKINIFNTVAIENISQNNIYLLECNYNIYPLEYKIIALDPTNGKKKYEYIFENTRSKYNHTLISKEINNQLIICGSYSKFLKNSNFNLEKNLGFFKIVLDNNGKEIFKKYSQWNEFNKQIEIDKNGRVEKNFRLLPTSFYIFKDGTISILTEKYKPEKNGIWLPIPIIGEITQGVTKANRKTTDFILFSMDKDFNFKSVKTIQKELTKGYSHDYLFSQYIKNDTGIAFFFIDYLKSEKKWILGVNTIINGKIKEEKIPIYSKEDKYTIFPIKAKEGYIILNEYNEKEKYNQIRLEKINF</sequence>
<protein>
    <submittedName>
        <fullName evidence="1">Uncharacterized protein</fullName>
    </submittedName>
</protein>
<evidence type="ECO:0000313" key="2">
    <source>
        <dbReference type="Proteomes" id="UP000238042"/>
    </source>
</evidence>
<reference evidence="1 2" key="1">
    <citation type="submission" date="2018-02" db="EMBL/GenBank/DDBJ databases">
        <title>Genome sequences of Apibacter spp., gut symbionts of Asian honey bees.</title>
        <authorList>
            <person name="Kwong W.K."/>
            <person name="Steele M.I."/>
            <person name="Moran N.A."/>
        </authorList>
    </citation>
    <scope>NUCLEOTIDE SEQUENCE [LARGE SCALE GENOMIC DNA]</scope>
    <source>
        <strain evidence="2">wkB301</strain>
    </source>
</reference>
<accession>A0A2S8AGB8</accession>